<dbReference type="RefSeq" id="WP_114350322.1">
    <property type="nucleotide sequence ID" value="NZ_QPJL01000021.1"/>
</dbReference>
<dbReference type="GO" id="GO:1990281">
    <property type="term" value="C:efflux pump complex"/>
    <property type="evidence" value="ECO:0007669"/>
    <property type="project" value="TreeGrafter"/>
</dbReference>
<accession>A0A368YIG7</accession>
<feature type="signal peptide" evidence="3">
    <location>
        <begin position="1"/>
        <end position="27"/>
    </location>
</feature>
<dbReference type="Gene3D" id="1.10.287.470">
    <property type="entry name" value="Helix hairpin bin"/>
    <property type="match status" value="1"/>
</dbReference>
<dbReference type="PANTHER" id="PTHR30469">
    <property type="entry name" value="MULTIDRUG RESISTANCE PROTEIN MDTA"/>
    <property type="match status" value="1"/>
</dbReference>
<dbReference type="Gene3D" id="2.40.50.100">
    <property type="match status" value="1"/>
</dbReference>
<feature type="chain" id="PRO_5016942624" evidence="3">
    <location>
        <begin position="28"/>
        <end position="392"/>
    </location>
</feature>
<evidence type="ECO:0000256" key="3">
    <source>
        <dbReference type="SAM" id="SignalP"/>
    </source>
</evidence>
<evidence type="ECO:0000313" key="5">
    <source>
        <dbReference type="EMBL" id="RCW80012.1"/>
    </source>
</evidence>
<dbReference type="Gene3D" id="2.40.420.20">
    <property type="match status" value="1"/>
</dbReference>
<dbReference type="NCBIfam" id="TIGR01730">
    <property type="entry name" value="RND_mfp"/>
    <property type="match status" value="1"/>
</dbReference>
<dbReference type="GO" id="GO:0015562">
    <property type="term" value="F:efflux transmembrane transporter activity"/>
    <property type="evidence" value="ECO:0007669"/>
    <property type="project" value="TreeGrafter"/>
</dbReference>
<keyword evidence="2" id="KW-0175">Coiled coil</keyword>
<evidence type="ECO:0000256" key="1">
    <source>
        <dbReference type="ARBA" id="ARBA00009477"/>
    </source>
</evidence>
<feature type="coiled-coil region" evidence="2">
    <location>
        <begin position="111"/>
        <end position="138"/>
    </location>
</feature>
<reference evidence="5 6" key="1">
    <citation type="submission" date="2018-07" db="EMBL/GenBank/DDBJ databases">
        <title>Genomic Encyclopedia of Type Strains, Phase III (KMG-III): the genomes of soil and plant-associated and newly described type strains.</title>
        <authorList>
            <person name="Whitman W."/>
        </authorList>
    </citation>
    <scope>NUCLEOTIDE SEQUENCE [LARGE SCALE GENOMIC DNA]</scope>
    <source>
        <strain evidence="5 6">CECT 8525</strain>
    </source>
</reference>
<dbReference type="Gene3D" id="2.40.30.170">
    <property type="match status" value="1"/>
</dbReference>
<dbReference type="Pfam" id="PF25967">
    <property type="entry name" value="RND-MFP_C"/>
    <property type="match status" value="1"/>
</dbReference>
<dbReference type="InterPro" id="IPR006143">
    <property type="entry name" value="RND_pump_MFP"/>
</dbReference>
<dbReference type="InterPro" id="IPR058627">
    <property type="entry name" value="MdtA-like_C"/>
</dbReference>
<dbReference type="AlphaFoldDB" id="A0A368YIG7"/>
<keyword evidence="6" id="KW-1185">Reference proteome</keyword>
<gene>
    <name evidence="5" type="ORF">DFP89_12143</name>
</gene>
<evidence type="ECO:0000256" key="2">
    <source>
        <dbReference type="SAM" id="Coils"/>
    </source>
</evidence>
<protein>
    <submittedName>
        <fullName evidence="5">RND family efflux transporter MFP subunit</fullName>
    </submittedName>
</protein>
<sequence>MTATCRITRVVTMTLALTICLPGLAPAQTAAATEQAPPSLELPLVTLATVERTPIEARVPVSGSLVARKEVQIHANVTGYDIKGILVDVGDRVKQGDLLAFLSDDVLAAQFEQATGEYRRAEAAVRQAESQIDSAVATLTEAASALERTRSLRKSGNASQAVLDQAVAAEASAQAGSAVASSGLRVAQASLMQADAARRLAQLNLDYARIITPVDGVVVGRTAELGAISGTGDKPLFTVIAGGEIELDADVIETALTSLKPGDLAEIEVAGVGLVTGSLRLAPASVDPLTRLGQARVSLTADPGLRVGLFAQGWIITDKREALTVPTAAILADASGERVQVVRDGQVETREIRAGLIWQGRREVLEGLEPGEQVIARAGAFFADGDRVRVAP</sequence>
<comment type="similarity">
    <text evidence="1">Belongs to the membrane fusion protein (MFP) (TC 8.A.1) family.</text>
</comment>
<comment type="caution">
    <text evidence="5">The sequence shown here is derived from an EMBL/GenBank/DDBJ whole genome shotgun (WGS) entry which is preliminary data.</text>
</comment>
<evidence type="ECO:0000313" key="6">
    <source>
        <dbReference type="Proteomes" id="UP000253345"/>
    </source>
</evidence>
<organism evidence="5 6">
    <name type="scientific">Paracoccus lutimaris</name>
    <dbReference type="NCBI Taxonomy" id="1490030"/>
    <lineage>
        <taxon>Bacteria</taxon>
        <taxon>Pseudomonadati</taxon>
        <taxon>Pseudomonadota</taxon>
        <taxon>Alphaproteobacteria</taxon>
        <taxon>Rhodobacterales</taxon>
        <taxon>Paracoccaceae</taxon>
        <taxon>Paracoccus</taxon>
    </lineage>
</organism>
<dbReference type="SUPFAM" id="SSF111369">
    <property type="entry name" value="HlyD-like secretion proteins"/>
    <property type="match status" value="1"/>
</dbReference>
<dbReference type="Proteomes" id="UP000253345">
    <property type="component" value="Unassembled WGS sequence"/>
</dbReference>
<evidence type="ECO:0000259" key="4">
    <source>
        <dbReference type="Pfam" id="PF25967"/>
    </source>
</evidence>
<dbReference type="EMBL" id="QPJL01000021">
    <property type="protein sequence ID" value="RCW80012.1"/>
    <property type="molecule type" value="Genomic_DNA"/>
</dbReference>
<keyword evidence="3" id="KW-0732">Signal</keyword>
<feature type="domain" description="Multidrug resistance protein MdtA-like C-terminal permuted SH3" evidence="4">
    <location>
        <begin position="322"/>
        <end position="375"/>
    </location>
</feature>
<name>A0A368YIG7_9RHOB</name>
<proteinExistence type="inferred from homology"/>
<dbReference type="PANTHER" id="PTHR30469:SF15">
    <property type="entry name" value="HLYD FAMILY OF SECRETION PROTEINS"/>
    <property type="match status" value="1"/>
</dbReference>
<dbReference type="OrthoDB" id="7422354at2"/>